<dbReference type="EMBL" id="MEZK01000007">
    <property type="protein sequence ID" value="OGD63591.1"/>
    <property type="molecule type" value="Genomic_DNA"/>
</dbReference>
<name>A0A1F5E8B6_9BACT</name>
<evidence type="ECO:0000313" key="3">
    <source>
        <dbReference type="Proteomes" id="UP000177006"/>
    </source>
</evidence>
<dbReference type="Proteomes" id="UP000177006">
    <property type="component" value="Unassembled WGS sequence"/>
</dbReference>
<dbReference type="NCBIfam" id="TIGR01451">
    <property type="entry name" value="B_ant_repeat"/>
    <property type="match status" value="1"/>
</dbReference>
<evidence type="ECO:0008006" key="4">
    <source>
        <dbReference type="Google" id="ProtNLM"/>
    </source>
</evidence>
<reference evidence="2 3" key="1">
    <citation type="journal article" date="2016" name="Nat. Commun.">
        <title>Thousands of microbial genomes shed light on interconnected biogeochemical processes in an aquifer system.</title>
        <authorList>
            <person name="Anantharaman K."/>
            <person name="Brown C.T."/>
            <person name="Hug L.A."/>
            <person name="Sharon I."/>
            <person name="Castelle C.J."/>
            <person name="Probst A.J."/>
            <person name="Thomas B.C."/>
            <person name="Singh A."/>
            <person name="Wilkins M.J."/>
            <person name="Karaoz U."/>
            <person name="Brodie E.L."/>
            <person name="Williams K.H."/>
            <person name="Hubbard S.S."/>
            <person name="Banfield J.F."/>
        </authorList>
    </citation>
    <scope>NUCLEOTIDE SEQUENCE [LARGE SCALE GENOMIC DNA]</scope>
</reference>
<evidence type="ECO:0000313" key="2">
    <source>
        <dbReference type="EMBL" id="OGD63591.1"/>
    </source>
</evidence>
<sequence>MVDLGCPQWVGIYGSYLLRADARSNQKIEKKKGRKRRMNRNRHLGQLAAAIGAALITLVLALGLLGFLTAEPVNAQGIARLEISPEAQTKYAQPGQTITYIITVSNTGAVSALLGVQLEVGTGWLWKYDILSSTHSHPGFEFWPGDVSTEVVYVTVPATATPGTAGTSAVSHWLVGYPESRVTSTMTTIVAGAPPPQARLEVNPVAQSKYAQPGQEITFSFRLTNTGEISAMLGVSWGHGQNWLWKEEEQNNQTSYQFASGNTITEILYVSVPPTATEGTQDNIWGSFYLLGYPESRVTATMTTIVGEPPATECGVIDIYVKYTPSTPAEGIRVHLANEAGQELTNGTTGADGHAVWYELEPGTYQVWPNVADGEISDPVSATLQVGCSYPATQWFEIRPLPMSVPPSGLVVTGPITGVIDTPYVFTATVTPPETTTPVTWTVQPSGGLPSGIWTTNGLTTSVQLQWSFVGTQSVVFTADNGYGVVVSATHIIDVRAEIIPINGSKIFLPLLCRGNCQQPTNPDPPVP</sequence>
<keyword evidence="1" id="KW-0472">Membrane</keyword>
<dbReference type="InterPro" id="IPR013783">
    <property type="entry name" value="Ig-like_fold"/>
</dbReference>
<keyword evidence="1" id="KW-0812">Transmembrane</keyword>
<dbReference type="AlphaFoldDB" id="A0A1F5E8B6"/>
<gene>
    <name evidence="2" type="ORF">A2160_01840</name>
</gene>
<accession>A0A1F5E8B6</accession>
<protein>
    <recommendedName>
        <fullName evidence="4">DUF11 domain-containing protein</fullName>
    </recommendedName>
</protein>
<evidence type="ECO:0000256" key="1">
    <source>
        <dbReference type="SAM" id="Phobius"/>
    </source>
</evidence>
<organism evidence="2 3">
    <name type="scientific">Candidatus Beckwithbacteria bacterium RBG_13_42_9</name>
    <dbReference type="NCBI Taxonomy" id="1797457"/>
    <lineage>
        <taxon>Bacteria</taxon>
        <taxon>Candidatus Beckwithiibacteriota</taxon>
    </lineage>
</organism>
<proteinExistence type="predicted"/>
<feature type="transmembrane region" description="Helical" evidence="1">
    <location>
        <begin position="44"/>
        <end position="68"/>
    </location>
</feature>
<keyword evidence="1" id="KW-1133">Transmembrane helix</keyword>
<dbReference type="Gene3D" id="2.60.40.10">
    <property type="entry name" value="Immunoglobulins"/>
    <property type="match status" value="1"/>
</dbReference>
<dbReference type="SUPFAM" id="SSF49478">
    <property type="entry name" value="Cna protein B-type domain"/>
    <property type="match status" value="1"/>
</dbReference>
<dbReference type="InterPro" id="IPR047589">
    <property type="entry name" value="DUF11_rpt"/>
</dbReference>
<comment type="caution">
    <text evidence="2">The sequence shown here is derived from an EMBL/GenBank/DDBJ whole genome shotgun (WGS) entry which is preliminary data.</text>
</comment>